<organism evidence="1 2">
    <name type="scientific">Phaseolus coccineus</name>
    <name type="common">Scarlet runner bean</name>
    <name type="synonym">Phaseolus multiflorus</name>
    <dbReference type="NCBI Taxonomy" id="3886"/>
    <lineage>
        <taxon>Eukaryota</taxon>
        <taxon>Viridiplantae</taxon>
        <taxon>Streptophyta</taxon>
        <taxon>Embryophyta</taxon>
        <taxon>Tracheophyta</taxon>
        <taxon>Spermatophyta</taxon>
        <taxon>Magnoliopsida</taxon>
        <taxon>eudicotyledons</taxon>
        <taxon>Gunneridae</taxon>
        <taxon>Pentapetalae</taxon>
        <taxon>rosids</taxon>
        <taxon>fabids</taxon>
        <taxon>Fabales</taxon>
        <taxon>Fabaceae</taxon>
        <taxon>Papilionoideae</taxon>
        <taxon>50 kb inversion clade</taxon>
        <taxon>NPAAA clade</taxon>
        <taxon>indigoferoid/millettioid clade</taxon>
        <taxon>Phaseoleae</taxon>
        <taxon>Phaseolus</taxon>
    </lineage>
</organism>
<dbReference type="Proteomes" id="UP001374584">
    <property type="component" value="Unassembled WGS sequence"/>
</dbReference>
<keyword evidence="2" id="KW-1185">Reference proteome</keyword>
<gene>
    <name evidence="1" type="ORF">VNO80_19535</name>
</gene>
<reference evidence="1 2" key="1">
    <citation type="submission" date="2024-01" db="EMBL/GenBank/DDBJ databases">
        <title>The genomes of 5 underutilized Papilionoideae crops provide insights into root nodulation and disease resistanc.</title>
        <authorList>
            <person name="Jiang F."/>
        </authorList>
    </citation>
    <scope>NUCLEOTIDE SEQUENCE [LARGE SCALE GENOMIC DNA]</scope>
    <source>
        <strain evidence="1">JINMINGXINNONG_FW02</strain>
        <tissue evidence="1">Leaves</tissue>
    </source>
</reference>
<evidence type="ECO:0000313" key="2">
    <source>
        <dbReference type="Proteomes" id="UP001374584"/>
    </source>
</evidence>
<accession>A0AAN9R4W2</accession>
<comment type="caution">
    <text evidence="1">The sequence shown here is derived from an EMBL/GenBank/DDBJ whole genome shotgun (WGS) entry which is preliminary data.</text>
</comment>
<dbReference type="AlphaFoldDB" id="A0AAN9R4W2"/>
<sequence length="109" mass="12165">MSSSNSFSIQGDFVEIDFPTAIAVETVPAASSTLSAEIPCKIPKAQVKKVNLITTLLCSLLNQRSESSFILSMFARMSWPTLSWANLAILLIRFYETSSNREDFTFVYE</sequence>
<protein>
    <submittedName>
        <fullName evidence="1">Uncharacterized protein</fullName>
    </submittedName>
</protein>
<evidence type="ECO:0000313" key="1">
    <source>
        <dbReference type="EMBL" id="KAK7354078.1"/>
    </source>
</evidence>
<name>A0AAN9R4W2_PHACN</name>
<dbReference type="EMBL" id="JAYMYR010000007">
    <property type="protein sequence ID" value="KAK7354078.1"/>
    <property type="molecule type" value="Genomic_DNA"/>
</dbReference>
<proteinExistence type="predicted"/>